<dbReference type="InterPro" id="IPR032466">
    <property type="entry name" value="Metal_Hydrolase"/>
</dbReference>
<reference evidence="2" key="1">
    <citation type="journal article" date="2019" name="Int. J. Syst. Evol. Microbiol.">
        <title>The Global Catalogue of Microorganisms (GCM) 10K type strain sequencing project: providing services to taxonomists for standard genome sequencing and annotation.</title>
        <authorList>
            <consortium name="The Broad Institute Genomics Platform"/>
            <consortium name="The Broad Institute Genome Sequencing Center for Infectious Disease"/>
            <person name="Wu L."/>
            <person name="Ma J."/>
        </authorList>
    </citation>
    <scope>NUCLEOTIDE SEQUENCE [LARGE SCALE GENOMIC DNA]</scope>
    <source>
        <strain evidence="2">JCM 17441</strain>
    </source>
</reference>
<dbReference type="SUPFAM" id="SSF51556">
    <property type="entry name" value="Metallo-dependent hydrolases"/>
    <property type="match status" value="1"/>
</dbReference>
<dbReference type="Proteomes" id="UP001500620">
    <property type="component" value="Unassembled WGS sequence"/>
</dbReference>
<comment type="caution">
    <text evidence="1">The sequence shown here is derived from an EMBL/GenBank/DDBJ whole genome shotgun (WGS) entry which is preliminary data.</text>
</comment>
<dbReference type="EMBL" id="BAABAT010000004">
    <property type="protein sequence ID" value="GAA4246754.1"/>
    <property type="molecule type" value="Genomic_DNA"/>
</dbReference>
<accession>A0ABP8D3P5</accession>
<name>A0ABP8D3P5_9ACTN</name>
<evidence type="ECO:0000313" key="1">
    <source>
        <dbReference type="EMBL" id="GAA4246754.1"/>
    </source>
</evidence>
<protein>
    <submittedName>
        <fullName evidence="1">Dipeptidase</fullName>
    </submittedName>
</protein>
<dbReference type="PROSITE" id="PS51365">
    <property type="entry name" value="RENAL_DIPEPTIDASE_2"/>
    <property type="match status" value="1"/>
</dbReference>
<organism evidence="1 2">
    <name type="scientific">Dactylosporangium darangshiense</name>
    <dbReference type="NCBI Taxonomy" id="579108"/>
    <lineage>
        <taxon>Bacteria</taxon>
        <taxon>Bacillati</taxon>
        <taxon>Actinomycetota</taxon>
        <taxon>Actinomycetes</taxon>
        <taxon>Micromonosporales</taxon>
        <taxon>Micromonosporaceae</taxon>
        <taxon>Dactylosporangium</taxon>
    </lineage>
</organism>
<keyword evidence="2" id="KW-1185">Reference proteome</keyword>
<proteinExistence type="predicted"/>
<gene>
    <name evidence="1" type="ORF">GCM10022255_019780</name>
</gene>
<dbReference type="CDD" id="cd01301">
    <property type="entry name" value="rDP_like"/>
    <property type="match status" value="1"/>
</dbReference>
<dbReference type="Gene3D" id="3.20.20.140">
    <property type="entry name" value="Metal-dependent hydrolases"/>
    <property type="match status" value="1"/>
</dbReference>
<dbReference type="PANTHER" id="PTHR10443">
    <property type="entry name" value="MICROSOMAL DIPEPTIDASE"/>
    <property type="match status" value="1"/>
</dbReference>
<dbReference type="PANTHER" id="PTHR10443:SF12">
    <property type="entry name" value="DIPEPTIDASE"/>
    <property type="match status" value="1"/>
</dbReference>
<dbReference type="RefSeq" id="WP_345123634.1">
    <property type="nucleotide sequence ID" value="NZ_BAABAT010000004.1"/>
</dbReference>
<dbReference type="InterPro" id="IPR008257">
    <property type="entry name" value="Pept_M19"/>
</dbReference>
<sequence length="359" mass="39354">MDVFDGHNDLPWRLRVRYPDGSAGVDLTDDLSATGLHTDLSRLARGGVGAQFWSVYVPNDRPEPQSAIQVVEQVELVRRIVARYPDRLAIATNAAEVERARATGRIASLLGAEGGHCLDNSLAVLRSLHKLGIRYLTLTHSRNTAWADSATDEPAVGGLSPFGRDVIRELNRLGMLADLSHVADTTMHAALDVSTAPAFFSHSSARALCGHPRNVPDDVLLRVRDTNGVVMVTFVPFFLTEECRYWGDELSQVEDAMSLPLDSPEFLRRRQSWIDANPCPPTSVRNVADHVEHVREVAGLDAVGLGGDYDGTEVVPEGLPDVSAYPALFDELSTRGWTEPELRKLAWDNAMRVLRATCG</sequence>
<dbReference type="Pfam" id="PF01244">
    <property type="entry name" value="Peptidase_M19"/>
    <property type="match status" value="1"/>
</dbReference>
<evidence type="ECO:0000313" key="2">
    <source>
        <dbReference type="Proteomes" id="UP001500620"/>
    </source>
</evidence>